<organism evidence="2 3">
    <name type="scientific">Spinacia oleracea</name>
    <name type="common">Spinach</name>
    <dbReference type="NCBI Taxonomy" id="3562"/>
    <lineage>
        <taxon>Eukaryota</taxon>
        <taxon>Viridiplantae</taxon>
        <taxon>Streptophyta</taxon>
        <taxon>Embryophyta</taxon>
        <taxon>Tracheophyta</taxon>
        <taxon>Spermatophyta</taxon>
        <taxon>Magnoliopsida</taxon>
        <taxon>eudicotyledons</taxon>
        <taxon>Gunneridae</taxon>
        <taxon>Pentapetalae</taxon>
        <taxon>Caryophyllales</taxon>
        <taxon>Chenopodiaceae</taxon>
        <taxon>Chenopodioideae</taxon>
        <taxon>Anserineae</taxon>
        <taxon>Spinacia</taxon>
    </lineage>
</organism>
<proteinExistence type="predicted"/>
<dbReference type="Proteomes" id="UP000813463">
    <property type="component" value="Chromosome 5"/>
</dbReference>
<reference evidence="3" key="2">
    <citation type="submission" date="2025-08" db="UniProtKB">
        <authorList>
            <consortium name="RefSeq"/>
        </authorList>
    </citation>
    <scope>IDENTIFICATION</scope>
    <source>
        <tissue evidence="3">Leaf</tissue>
    </source>
</reference>
<evidence type="ECO:0000313" key="3">
    <source>
        <dbReference type="RefSeq" id="XP_056685500.1"/>
    </source>
</evidence>
<dbReference type="Pfam" id="PF00078">
    <property type="entry name" value="RVT_1"/>
    <property type="match status" value="1"/>
</dbReference>
<name>A0ABM3QQ57_SPIOL</name>
<dbReference type="RefSeq" id="XP_056685500.1">
    <property type="nucleotide sequence ID" value="XM_056829522.1"/>
</dbReference>
<sequence>MQRLIGQVVSEFQFGFIPERWNSDNILLATELIKGYTRAHLSPRCLLKVDLKKAYDSIEWSFLQSLMIELGFPDCFVAWVITCITTVSYSININGKPSVPFCAKNGPRQGDPCLLFSLQLVYVEYLTRYLQYLQHQPDFNFHPKCEKLATTHMMFDDDLLMLSSADLISVFFLMTAFNQFSTTSDGSFPFRYLGVPLTTKKLVYNQCRPLINKVVARAKTWTAKHLPYPGRLQLCLQFHRQPFTFEMVLILRASKRTGDRYKLLMMFFAECIYGIWLQRNTKVFK</sequence>
<dbReference type="PANTHER" id="PTHR33116:SF84">
    <property type="entry name" value="RNA-DIRECTED DNA POLYMERASE"/>
    <property type="match status" value="1"/>
</dbReference>
<accession>A0ABM3QQ57</accession>
<gene>
    <name evidence="3" type="primary">LOC110786952</name>
</gene>
<evidence type="ECO:0000313" key="2">
    <source>
        <dbReference type="Proteomes" id="UP000813463"/>
    </source>
</evidence>
<reference evidence="2" key="1">
    <citation type="journal article" date="2021" name="Nat. Commun.">
        <title>Genomic analyses provide insights into spinach domestication and the genetic basis of agronomic traits.</title>
        <authorList>
            <person name="Cai X."/>
            <person name="Sun X."/>
            <person name="Xu C."/>
            <person name="Sun H."/>
            <person name="Wang X."/>
            <person name="Ge C."/>
            <person name="Zhang Z."/>
            <person name="Wang Q."/>
            <person name="Fei Z."/>
            <person name="Jiao C."/>
            <person name="Wang Q."/>
        </authorList>
    </citation>
    <scope>NUCLEOTIDE SEQUENCE [LARGE SCALE GENOMIC DNA]</scope>
    <source>
        <strain evidence="2">cv. Varoflay</strain>
    </source>
</reference>
<protein>
    <recommendedName>
        <fullName evidence="1">Reverse transcriptase domain-containing protein</fullName>
    </recommendedName>
</protein>
<dbReference type="GeneID" id="110786952"/>
<dbReference type="PANTHER" id="PTHR33116">
    <property type="entry name" value="REVERSE TRANSCRIPTASE ZINC-BINDING DOMAIN-CONTAINING PROTEIN-RELATED-RELATED"/>
    <property type="match status" value="1"/>
</dbReference>
<evidence type="ECO:0000259" key="1">
    <source>
        <dbReference type="Pfam" id="PF00078"/>
    </source>
</evidence>
<feature type="domain" description="Reverse transcriptase" evidence="1">
    <location>
        <begin position="7"/>
        <end position="164"/>
    </location>
</feature>
<dbReference type="InterPro" id="IPR000477">
    <property type="entry name" value="RT_dom"/>
</dbReference>
<keyword evidence="2" id="KW-1185">Reference proteome</keyword>